<evidence type="ECO:0000256" key="1">
    <source>
        <dbReference type="ARBA" id="ARBA00004651"/>
    </source>
</evidence>
<proteinExistence type="predicted"/>
<dbReference type="InterPro" id="IPR050429">
    <property type="entry name" value="PTS_Glucose_EIICBA"/>
</dbReference>
<keyword evidence="3" id="KW-1003">Cell membrane</keyword>
<dbReference type="RefSeq" id="WP_205171031.1">
    <property type="nucleotide sequence ID" value="NZ_JAFBDZ010000002.1"/>
</dbReference>
<dbReference type="InterPro" id="IPR013013">
    <property type="entry name" value="PTS_EIIC_1"/>
</dbReference>
<feature type="domain" description="PTS EIIC type-1" evidence="14">
    <location>
        <begin position="3"/>
        <end position="437"/>
    </location>
</feature>
<dbReference type="EMBL" id="JAFBDZ010000002">
    <property type="protein sequence ID" value="MBM7585336.1"/>
    <property type="molecule type" value="Genomic_DNA"/>
</dbReference>
<dbReference type="Pfam" id="PF00367">
    <property type="entry name" value="PTS_EIIB"/>
    <property type="match status" value="1"/>
</dbReference>
<evidence type="ECO:0000256" key="5">
    <source>
        <dbReference type="ARBA" id="ARBA00022679"/>
    </source>
</evidence>
<keyword evidence="16" id="KW-1185">Reference proteome</keyword>
<sequence length="542" mass="59077">MKKNVQSYFSKLGRSFLMAVAVMSFFVLLLTLGAVLKNPHFIEAIPFLGSSWIQFIANALSESGLVVIRFMPIVFAVSIAIGMSEKGNKELAAFSAVVGYLFMITFSSLAINHFGMAIRPEVAIGENNMVSLSQTLDMRKAMQTFVLGIQTIDTGVLGGVIVGTVSAWATKKYRNKSLPMIFSFYQGKHFPPIVTGLIFMVVGLAIPFVWPYIGGGIYSVAELVTGAGVVGSFLFGFIERILIPTGLHHVWYSLAHFTPVGGTKEICGEVFTGTKAITTSALGCGNFSGDLSDITRVWLGQGATPIKVFGVPGALIGIYLAARNKPRAKVIAISAASASIFAGVTEPFEFLFMFLAPGLFVIHAALTGVSFAILDLVNASYIGGNNIIELIFNGVLQGHKSTWIPVTLVGIVMFFIYLFVFKWYIEKFNIMTPGREPEEDDSEDVLQAEVAASKLLKQKTDKNEVIELVIAFLGGKDNIKEYTNCISRLRIYVHDSSLVNKEGLKKVPDALGMSQPSDEEIHLVFGMKVSEYRNVMDQQMGE</sequence>
<feature type="transmembrane region" description="Helical" evidence="12">
    <location>
        <begin position="12"/>
        <end position="35"/>
    </location>
</feature>
<evidence type="ECO:0000259" key="13">
    <source>
        <dbReference type="PROSITE" id="PS51098"/>
    </source>
</evidence>
<feature type="transmembrane region" description="Helical" evidence="12">
    <location>
        <begin position="216"/>
        <end position="238"/>
    </location>
</feature>
<keyword evidence="9 12" id="KW-1133">Transmembrane helix</keyword>
<keyword evidence="7 12" id="KW-0812">Transmembrane</keyword>
<evidence type="ECO:0000256" key="4">
    <source>
        <dbReference type="ARBA" id="ARBA00022597"/>
    </source>
</evidence>
<organism evidence="15 16">
    <name type="scientific">Rossellomorea pakistanensis</name>
    <dbReference type="NCBI Taxonomy" id="992288"/>
    <lineage>
        <taxon>Bacteria</taxon>
        <taxon>Bacillati</taxon>
        <taxon>Bacillota</taxon>
        <taxon>Bacilli</taxon>
        <taxon>Bacillales</taxon>
        <taxon>Bacillaceae</taxon>
        <taxon>Rossellomorea</taxon>
    </lineage>
</organism>
<dbReference type="PANTHER" id="PTHR30009">
    <property type="entry name" value="CYTOCHROME C-TYPE SYNTHESIS PROTEIN AND PTS TRANSMEMBRANE COMPONENT"/>
    <property type="match status" value="1"/>
</dbReference>
<accession>A0ABS2NBV8</accession>
<dbReference type="Gene3D" id="3.30.1360.60">
    <property type="entry name" value="Glucose permease domain IIB"/>
    <property type="match status" value="1"/>
</dbReference>
<evidence type="ECO:0000256" key="12">
    <source>
        <dbReference type="SAM" id="Phobius"/>
    </source>
</evidence>
<evidence type="ECO:0000256" key="8">
    <source>
        <dbReference type="ARBA" id="ARBA00022777"/>
    </source>
</evidence>
<dbReference type="InterPro" id="IPR003352">
    <property type="entry name" value="PTS_EIIC"/>
</dbReference>
<feature type="domain" description="PTS EIIB type-1" evidence="13">
    <location>
        <begin position="463"/>
        <end position="542"/>
    </location>
</feature>
<reference evidence="15 16" key="1">
    <citation type="submission" date="2021-01" db="EMBL/GenBank/DDBJ databases">
        <title>Genomic Encyclopedia of Type Strains, Phase IV (KMG-IV): sequencing the most valuable type-strain genomes for metagenomic binning, comparative biology and taxonomic classification.</title>
        <authorList>
            <person name="Goeker M."/>
        </authorList>
    </citation>
    <scope>NUCLEOTIDE SEQUENCE [LARGE SCALE GENOMIC DNA]</scope>
    <source>
        <strain evidence="15 16">DSM 24834</strain>
    </source>
</reference>
<keyword evidence="10 12" id="KW-0472">Membrane</keyword>
<dbReference type="SUPFAM" id="SSF55604">
    <property type="entry name" value="Glucose permease domain IIB"/>
    <property type="match status" value="1"/>
</dbReference>
<dbReference type="Pfam" id="PF02378">
    <property type="entry name" value="PTS_EIIC"/>
    <property type="match status" value="1"/>
</dbReference>
<evidence type="ECO:0000313" key="15">
    <source>
        <dbReference type="EMBL" id="MBM7585336.1"/>
    </source>
</evidence>
<name>A0ABS2NBV8_9BACI</name>
<comment type="subcellular location">
    <subcellularLocation>
        <location evidence="1">Cell membrane</location>
        <topology evidence="1">Multi-pass membrane protein</topology>
    </subcellularLocation>
</comment>
<evidence type="ECO:0000256" key="6">
    <source>
        <dbReference type="ARBA" id="ARBA00022683"/>
    </source>
</evidence>
<feature type="transmembrane region" description="Helical" evidence="12">
    <location>
        <begin position="145"/>
        <end position="169"/>
    </location>
</feature>
<gene>
    <name evidence="15" type="ORF">JOC86_001878</name>
</gene>
<evidence type="ECO:0000256" key="11">
    <source>
        <dbReference type="PROSITE-ProRule" id="PRU00421"/>
    </source>
</evidence>
<evidence type="ECO:0000313" key="16">
    <source>
        <dbReference type="Proteomes" id="UP001646157"/>
    </source>
</evidence>
<evidence type="ECO:0000259" key="14">
    <source>
        <dbReference type="PROSITE" id="PS51103"/>
    </source>
</evidence>
<feature type="transmembrane region" description="Helical" evidence="12">
    <location>
        <begin position="55"/>
        <end position="79"/>
    </location>
</feature>
<dbReference type="PANTHER" id="PTHR30009:SF24">
    <property type="entry name" value="PTS SYSTEM, IIBC COMPONENT"/>
    <property type="match status" value="1"/>
</dbReference>
<feature type="transmembrane region" description="Helical" evidence="12">
    <location>
        <begin position="403"/>
        <end position="425"/>
    </location>
</feature>
<dbReference type="Proteomes" id="UP001646157">
    <property type="component" value="Unassembled WGS sequence"/>
</dbReference>
<dbReference type="InterPro" id="IPR001996">
    <property type="entry name" value="PTS_IIB_1"/>
</dbReference>
<evidence type="ECO:0000256" key="9">
    <source>
        <dbReference type="ARBA" id="ARBA00022989"/>
    </source>
</evidence>
<dbReference type="CDD" id="cd00212">
    <property type="entry name" value="PTS_IIB_glc"/>
    <property type="match status" value="1"/>
</dbReference>
<keyword evidence="5" id="KW-0808">Transferase</keyword>
<keyword evidence="4" id="KW-0762">Sugar transport</keyword>
<evidence type="ECO:0000256" key="3">
    <source>
        <dbReference type="ARBA" id="ARBA00022475"/>
    </source>
</evidence>
<dbReference type="PROSITE" id="PS51098">
    <property type="entry name" value="PTS_EIIB_TYPE_1"/>
    <property type="match status" value="1"/>
</dbReference>
<keyword evidence="6" id="KW-0598">Phosphotransferase system</keyword>
<feature type="transmembrane region" description="Helical" evidence="12">
    <location>
        <begin position="350"/>
        <end position="374"/>
    </location>
</feature>
<evidence type="ECO:0000256" key="2">
    <source>
        <dbReference type="ARBA" id="ARBA00022448"/>
    </source>
</evidence>
<feature type="active site" description="Phosphocysteine intermediate; for EIIB activity" evidence="11">
    <location>
        <position position="485"/>
    </location>
</feature>
<feature type="transmembrane region" description="Helical" evidence="12">
    <location>
        <begin position="91"/>
        <end position="111"/>
    </location>
</feature>
<dbReference type="InterPro" id="IPR036878">
    <property type="entry name" value="Glu_permease_IIB"/>
</dbReference>
<dbReference type="InterPro" id="IPR018113">
    <property type="entry name" value="PTrfase_EIIB_Cys"/>
</dbReference>
<keyword evidence="2" id="KW-0813">Transport</keyword>
<protein>
    <submittedName>
        <fullName evidence="15">PTS system maltose and glucose-specific IIC component</fullName>
    </submittedName>
</protein>
<evidence type="ECO:0000256" key="7">
    <source>
        <dbReference type="ARBA" id="ARBA00022692"/>
    </source>
</evidence>
<dbReference type="PROSITE" id="PS51103">
    <property type="entry name" value="PTS_EIIC_TYPE_1"/>
    <property type="match status" value="1"/>
</dbReference>
<comment type="caution">
    <text evidence="15">The sequence shown here is derived from an EMBL/GenBank/DDBJ whole genome shotgun (WGS) entry which is preliminary data.</text>
</comment>
<feature type="transmembrane region" description="Helical" evidence="12">
    <location>
        <begin position="190"/>
        <end position="210"/>
    </location>
</feature>
<evidence type="ECO:0000256" key="10">
    <source>
        <dbReference type="ARBA" id="ARBA00023136"/>
    </source>
</evidence>
<keyword evidence="8" id="KW-0418">Kinase</keyword>